<accession>A0AAU8JJQ7</accession>
<reference evidence="1" key="1">
    <citation type="submission" date="2024-07" db="EMBL/GenBank/DDBJ databases">
        <authorList>
            <person name="Kim Y.J."/>
            <person name="Jeong J.Y."/>
        </authorList>
    </citation>
    <scope>NUCLEOTIDE SEQUENCE</scope>
    <source>
        <strain evidence="1">GIHE-MW2</strain>
    </source>
</reference>
<gene>
    <name evidence="1" type="ORF">ABWT76_001914</name>
</gene>
<evidence type="ECO:0000313" key="1">
    <source>
        <dbReference type="EMBL" id="XCM39026.1"/>
    </source>
</evidence>
<organism evidence="1">
    <name type="scientific">Planktothricoides raciborskii GIHE-MW2</name>
    <dbReference type="NCBI Taxonomy" id="2792601"/>
    <lineage>
        <taxon>Bacteria</taxon>
        <taxon>Bacillati</taxon>
        <taxon>Cyanobacteriota</taxon>
        <taxon>Cyanophyceae</taxon>
        <taxon>Oscillatoriophycideae</taxon>
        <taxon>Oscillatoriales</taxon>
        <taxon>Oscillatoriaceae</taxon>
        <taxon>Planktothricoides</taxon>
    </lineage>
</organism>
<dbReference type="EMBL" id="CP159837">
    <property type="protein sequence ID" value="XCM39026.1"/>
    <property type="molecule type" value="Genomic_DNA"/>
</dbReference>
<dbReference type="RefSeq" id="WP_354636012.1">
    <property type="nucleotide sequence ID" value="NZ_CP159837.1"/>
</dbReference>
<name>A0AAU8JJQ7_9CYAN</name>
<proteinExistence type="predicted"/>
<dbReference type="AlphaFoldDB" id="A0AAU8JJQ7"/>
<protein>
    <submittedName>
        <fullName evidence="1">WYL domain-containing protein</fullName>
    </submittedName>
</protein>
<sequence>MVKKPTLHSHSDQQAFDRLLLLIATLVQYPGVGASDRDEKLLNSDRQHNNALETVRIKLREFATKTGYEFPENYPSVPTIRKDLELLRRYGILDDRIYRWGYYLGTGALNPEELSAALNALAAQAKYQGNPIARRIYEQVLQRVRGLDLKLDGKFLYPVHQQLNRSIVSTDPVEMLAKGERQNTIFNQLETVEMAILQGQSIELSRSHDPYGGKRVGMMSLWPLQIIYYDIAWYLVYERLETGQLAISRLNRFKDYCQVLAPQRSLEMQFEKLQQVHQLLSQGWGLYLGELAEQQRELAGNVEFQTVKVRFFSPVVSFILEGDRRHPTQKVHLGPKDATGQYEYVDYQVKLPPRSFREFMLWVYRHLHNAKVLFPPELVAQHRAAAQALIERYN</sequence>